<dbReference type="PANTHER" id="PTHR42759:SF1">
    <property type="entry name" value="MAGNESIUM-CHELATASE SUBUNIT CHLD"/>
    <property type="match status" value="1"/>
</dbReference>
<dbReference type="RefSeq" id="WP_073450784.1">
    <property type="nucleotide sequence ID" value="NZ_FQYS01000024.1"/>
</dbReference>
<evidence type="ECO:0000256" key="3">
    <source>
        <dbReference type="ARBA" id="ARBA00022840"/>
    </source>
</evidence>
<evidence type="ECO:0000259" key="4">
    <source>
        <dbReference type="Pfam" id="PF07728"/>
    </source>
</evidence>
<evidence type="ECO:0000313" key="7">
    <source>
        <dbReference type="Proteomes" id="UP000250443"/>
    </source>
</evidence>
<evidence type="ECO:0000256" key="2">
    <source>
        <dbReference type="ARBA" id="ARBA00022741"/>
    </source>
</evidence>
<feature type="domain" description="CbbQ/NirQ/NorQ C-terminal" evidence="5">
    <location>
        <begin position="235"/>
        <end position="319"/>
    </location>
</feature>
<dbReference type="InterPro" id="IPR027417">
    <property type="entry name" value="P-loop_NTPase"/>
</dbReference>
<dbReference type="InterPro" id="IPR050764">
    <property type="entry name" value="CbbQ/NirQ/NorQ/GpvN"/>
</dbReference>
<keyword evidence="6" id="KW-0436">Ligase</keyword>
<dbReference type="Pfam" id="PF08406">
    <property type="entry name" value="CbbQ_C"/>
    <property type="match status" value="1"/>
</dbReference>
<dbReference type="GO" id="GO:0016887">
    <property type="term" value="F:ATP hydrolysis activity"/>
    <property type="evidence" value="ECO:0007669"/>
    <property type="project" value="InterPro"/>
</dbReference>
<protein>
    <submittedName>
        <fullName evidence="6">Cobaltochelatase</fullName>
        <ecNumber evidence="6">6.6.1.2</ecNumber>
    </submittedName>
</protein>
<evidence type="ECO:0000256" key="1">
    <source>
        <dbReference type="ARBA" id="ARBA00009417"/>
    </source>
</evidence>
<keyword evidence="3" id="KW-0067">ATP-binding</keyword>
<dbReference type="EMBL" id="UAUF01000002">
    <property type="protein sequence ID" value="SPZ00254.1"/>
    <property type="molecule type" value="Genomic_DNA"/>
</dbReference>
<gene>
    <name evidence="6" type="primary">cobS_1</name>
    <name evidence="6" type="ORF">NCTC11842_00399</name>
</gene>
<evidence type="ECO:0000259" key="5">
    <source>
        <dbReference type="Pfam" id="PF08406"/>
    </source>
</evidence>
<name>A0A2X2BYR9_PSELU</name>
<accession>A0A2X2BYR9</accession>
<keyword evidence="2" id="KW-0547">Nucleotide-binding</keyword>
<comment type="similarity">
    <text evidence="1">Belongs to the CbbQ/NirQ/NorQ/GpvN family.</text>
</comment>
<dbReference type="Proteomes" id="UP000250443">
    <property type="component" value="Unassembled WGS sequence"/>
</dbReference>
<dbReference type="AlphaFoldDB" id="A0A2X2BYR9"/>
<reference evidence="6 7" key="1">
    <citation type="submission" date="2018-06" db="EMBL/GenBank/DDBJ databases">
        <authorList>
            <consortium name="Pathogen Informatics"/>
            <person name="Doyle S."/>
        </authorList>
    </citation>
    <scope>NUCLEOTIDE SEQUENCE [LARGE SCALE GENOMIC DNA]</scope>
    <source>
        <strain evidence="6 7">NCTC11842</strain>
    </source>
</reference>
<feature type="domain" description="ATPase dynein-related AAA" evidence="4">
    <location>
        <begin position="70"/>
        <end position="193"/>
    </location>
</feature>
<proteinExistence type="inferred from homology"/>
<dbReference type="Gene3D" id="3.40.50.300">
    <property type="entry name" value="P-loop containing nucleotide triphosphate hydrolases"/>
    <property type="match status" value="1"/>
</dbReference>
<dbReference type="InterPro" id="IPR011704">
    <property type="entry name" value="ATPase_dyneun-rel_AAA"/>
</dbReference>
<dbReference type="GO" id="GO:0005524">
    <property type="term" value="F:ATP binding"/>
    <property type="evidence" value="ECO:0007669"/>
    <property type="project" value="UniProtKB-KW"/>
</dbReference>
<dbReference type="InterPro" id="IPR013615">
    <property type="entry name" value="CbbQ_C"/>
</dbReference>
<sequence length="327" mass="35565">MQATNNGLVKFPLASTFNIAVSDTATIMGFADTSNPFIPEITSSYVFRKEFVIEFRAFLHQPDGDAYYVTGPTGSGKTSSITEILGRLNWPVQQVPAHGRMELSDLVGHHALVSATPGAAPTMQFMHGPLALAMKHGHVVLINEIDMMDPSELSGLNDILEGRPLVIAQNAGEIIKPHPMFRVVVTGNSAGQGDASGLYQGILMQNIASMDRYRFAVVDYDEAVDALILESAFPKLPAILRNGMINVAGHVRQLFKGENGQGGSISVTMSTRTLKRWATLTCMFKGHPTALKYGLEMALLRRLRYTKPEEATAINQIASDVFGSEWA</sequence>
<dbReference type="SUPFAM" id="SSF52540">
    <property type="entry name" value="P-loop containing nucleoside triphosphate hydrolases"/>
    <property type="match status" value="1"/>
</dbReference>
<dbReference type="EC" id="6.6.1.2" evidence="6"/>
<dbReference type="PANTHER" id="PTHR42759">
    <property type="entry name" value="MOXR FAMILY PROTEIN"/>
    <property type="match status" value="1"/>
</dbReference>
<evidence type="ECO:0000313" key="6">
    <source>
        <dbReference type="EMBL" id="SPZ00254.1"/>
    </source>
</evidence>
<organism evidence="6 7">
    <name type="scientific">Pseudomonas luteola</name>
    <dbReference type="NCBI Taxonomy" id="47886"/>
    <lineage>
        <taxon>Bacteria</taxon>
        <taxon>Pseudomonadati</taxon>
        <taxon>Pseudomonadota</taxon>
        <taxon>Gammaproteobacteria</taxon>
        <taxon>Pseudomonadales</taxon>
        <taxon>Pseudomonadaceae</taxon>
        <taxon>Pseudomonas</taxon>
    </lineage>
</organism>
<dbReference type="Pfam" id="PF07728">
    <property type="entry name" value="AAA_5"/>
    <property type="match status" value="1"/>
</dbReference>
<dbReference type="GO" id="GO:0051116">
    <property type="term" value="F:cobaltochelatase activity"/>
    <property type="evidence" value="ECO:0007669"/>
    <property type="project" value="UniProtKB-EC"/>
</dbReference>